<protein>
    <submittedName>
        <fullName evidence="7">Polysaccharide biosynthesis protein</fullName>
    </submittedName>
</protein>
<evidence type="ECO:0000256" key="5">
    <source>
        <dbReference type="ARBA" id="ARBA00023136"/>
    </source>
</evidence>
<feature type="transmembrane region" description="Helical" evidence="6">
    <location>
        <begin position="268"/>
        <end position="292"/>
    </location>
</feature>
<dbReference type="PANTHER" id="PTHR30250">
    <property type="entry name" value="PST FAMILY PREDICTED COLANIC ACID TRANSPORTER"/>
    <property type="match status" value="1"/>
</dbReference>
<dbReference type="KEGG" id="paek:D3873_07405"/>
<sequence length="507" mass="56486">MTSFVKGTIVLMFTVFLSKLFGFVFRMQFVKFAGEEAIGYYSTIYPTFIFFLSFVQIGLPIAIAKLTAEHLAKKEHSLVSALTKKTWTLFGLSCVVLLPILYFLTPFIATVLLKNEALASILIIALITVPFSTVASIIKGYLQGMNKIDVTAWAGLLEQVVRIVLVSFVLPVVLNPGDPLSSAEYAMGITLIAEIISLSYLFFHYKMNAVKKSVKVQYPTRRILQIGIPSSGSRLFGSFTWFLEPIVFIHALGLAGITAVAASELYGTISGVLIPLLLFPAFIPYALSVALIPAVSDAKAREKKSLLQKRIHLSLRVSAVSGCLAATVFYLHGEHIVEVFFHLSSMGYYLHLLTPIFFFYYIQSPLHAILQALHEARAAFYNSVFGGIGKLFLLFYLASRPGLEEFGAILAIGFGVLLTTFLHVATLRTRKETGVGYFFFFWTYTIFLLTIFIRPVIWPLGELPWIADSSVTLLLAILMLLLSRQIKLTDFQVGWELFKKNLPSTEK</sequence>
<keyword evidence="3 6" id="KW-0812">Transmembrane</keyword>
<reference evidence="8" key="1">
    <citation type="submission" date="2018-09" db="EMBL/GenBank/DDBJ databases">
        <authorList>
            <person name="Zhu H."/>
        </authorList>
    </citation>
    <scope>NUCLEOTIDE SEQUENCE [LARGE SCALE GENOMIC DNA]</scope>
    <source>
        <strain evidence="8">K2R23-3</strain>
    </source>
</reference>
<evidence type="ECO:0000256" key="4">
    <source>
        <dbReference type="ARBA" id="ARBA00022989"/>
    </source>
</evidence>
<evidence type="ECO:0000313" key="8">
    <source>
        <dbReference type="Proteomes" id="UP000265725"/>
    </source>
</evidence>
<feature type="transmembrane region" description="Helical" evidence="6">
    <location>
        <begin position="7"/>
        <end position="25"/>
    </location>
</feature>
<dbReference type="InterPro" id="IPR002797">
    <property type="entry name" value="Polysacc_synth"/>
</dbReference>
<dbReference type="Pfam" id="PF01943">
    <property type="entry name" value="Polysacc_synt"/>
    <property type="match status" value="1"/>
</dbReference>
<dbReference type="OrthoDB" id="9775950at2"/>
<gene>
    <name evidence="7" type="ORF">D3873_07405</name>
</gene>
<dbReference type="GO" id="GO:0005886">
    <property type="term" value="C:plasma membrane"/>
    <property type="evidence" value="ECO:0007669"/>
    <property type="project" value="UniProtKB-SubCell"/>
</dbReference>
<evidence type="ECO:0000256" key="2">
    <source>
        <dbReference type="ARBA" id="ARBA00022475"/>
    </source>
</evidence>
<name>A0A385YST2_9BACL</name>
<evidence type="ECO:0000256" key="3">
    <source>
        <dbReference type="ARBA" id="ARBA00022692"/>
    </source>
</evidence>
<keyword evidence="5 6" id="KW-0472">Membrane</keyword>
<feature type="transmembrane region" description="Helical" evidence="6">
    <location>
        <begin position="150"/>
        <end position="173"/>
    </location>
</feature>
<accession>A0A385YST2</accession>
<feature type="transmembrane region" description="Helical" evidence="6">
    <location>
        <begin position="339"/>
        <end position="360"/>
    </location>
</feature>
<dbReference type="EMBL" id="CP032418">
    <property type="protein sequence ID" value="AYC29726.1"/>
    <property type="molecule type" value="Genomic_DNA"/>
</dbReference>
<dbReference type="AlphaFoldDB" id="A0A385YST2"/>
<feature type="transmembrane region" description="Helical" evidence="6">
    <location>
        <begin position="45"/>
        <end position="66"/>
    </location>
</feature>
<organism evidence="7 8">
    <name type="scientific">Paenisporosarcina cavernae</name>
    <dbReference type="NCBI Taxonomy" id="2320858"/>
    <lineage>
        <taxon>Bacteria</taxon>
        <taxon>Bacillati</taxon>
        <taxon>Bacillota</taxon>
        <taxon>Bacilli</taxon>
        <taxon>Bacillales</taxon>
        <taxon>Caryophanaceae</taxon>
        <taxon>Paenisporosarcina</taxon>
    </lineage>
</organism>
<feature type="transmembrane region" description="Helical" evidence="6">
    <location>
        <begin position="463"/>
        <end position="482"/>
    </location>
</feature>
<keyword evidence="2" id="KW-1003">Cell membrane</keyword>
<feature type="transmembrane region" description="Helical" evidence="6">
    <location>
        <begin position="241"/>
        <end position="262"/>
    </location>
</feature>
<feature type="transmembrane region" description="Helical" evidence="6">
    <location>
        <begin position="380"/>
        <end position="399"/>
    </location>
</feature>
<feature type="transmembrane region" description="Helical" evidence="6">
    <location>
        <begin position="405"/>
        <end position="425"/>
    </location>
</feature>
<keyword evidence="8" id="KW-1185">Reference proteome</keyword>
<feature type="transmembrane region" description="Helical" evidence="6">
    <location>
        <begin position="185"/>
        <end position="203"/>
    </location>
</feature>
<evidence type="ECO:0000313" key="7">
    <source>
        <dbReference type="EMBL" id="AYC29726.1"/>
    </source>
</evidence>
<evidence type="ECO:0000256" key="1">
    <source>
        <dbReference type="ARBA" id="ARBA00004651"/>
    </source>
</evidence>
<dbReference type="Proteomes" id="UP000265725">
    <property type="component" value="Chromosome"/>
</dbReference>
<feature type="transmembrane region" description="Helical" evidence="6">
    <location>
        <begin position="437"/>
        <end position="457"/>
    </location>
</feature>
<dbReference type="RefSeq" id="WP_119883464.1">
    <property type="nucleotide sequence ID" value="NZ_CP032418.1"/>
</dbReference>
<dbReference type="InterPro" id="IPR024923">
    <property type="entry name" value="PG_synth_SpoVB"/>
</dbReference>
<dbReference type="InterPro" id="IPR050833">
    <property type="entry name" value="Poly_Biosynth_Transport"/>
</dbReference>
<dbReference type="PANTHER" id="PTHR30250:SF24">
    <property type="entry name" value="STAGE V SPORULATION PROTEIN B"/>
    <property type="match status" value="1"/>
</dbReference>
<feature type="transmembrane region" description="Helical" evidence="6">
    <location>
        <begin position="87"/>
        <end position="105"/>
    </location>
</feature>
<comment type="subcellular location">
    <subcellularLocation>
        <location evidence="1">Cell membrane</location>
        <topology evidence="1">Multi-pass membrane protein</topology>
    </subcellularLocation>
</comment>
<dbReference type="PIRSF" id="PIRSF038958">
    <property type="entry name" value="PG_synth_SpoVB"/>
    <property type="match status" value="1"/>
</dbReference>
<proteinExistence type="predicted"/>
<feature type="transmembrane region" description="Helical" evidence="6">
    <location>
        <begin position="117"/>
        <end position="138"/>
    </location>
</feature>
<keyword evidence="4 6" id="KW-1133">Transmembrane helix</keyword>
<evidence type="ECO:0000256" key="6">
    <source>
        <dbReference type="SAM" id="Phobius"/>
    </source>
</evidence>
<feature type="transmembrane region" description="Helical" evidence="6">
    <location>
        <begin position="313"/>
        <end position="333"/>
    </location>
</feature>